<feature type="binding site" evidence="16">
    <location>
        <begin position="235"/>
        <end position="240"/>
    </location>
    <ligand>
        <name>substrate</name>
    </ligand>
</feature>
<evidence type="ECO:0000256" key="5">
    <source>
        <dbReference type="ARBA" id="ARBA00015938"/>
    </source>
</evidence>
<evidence type="ECO:0000256" key="7">
    <source>
        <dbReference type="ARBA" id="ARBA00022801"/>
    </source>
</evidence>
<dbReference type="OrthoDB" id="9800174at2"/>
<comment type="caution">
    <text evidence="19">The sequence shown here is derived from an EMBL/GenBank/DDBJ whole genome shotgun (WGS) entry which is preliminary data.</text>
</comment>
<feature type="binding site" evidence="16">
    <location>
        <begin position="369"/>
        <end position="374"/>
    </location>
    <ligand>
        <name>substrate</name>
    </ligand>
</feature>
<organism evidence="19 20">
    <name type="scientific">Amycolatopsis alkalitolerans</name>
    <dbReference type="NCBI Taxonomy" id="2547244"/>
    <lineage>
        <taxon>Bacteria</taxon>
        <taxon>Bacillati</taxon>
        <taxon>Actinomycetota</taxon>
        <taxon>Actinomycetes</taxon>
        <taxon>Pseudonocardiales</taxon>
        <taxon>Pseudonocardiaceae</taxon>
        <taxon>Amycolatopsis</taxon>
    </lineage>
</organism>
<evidence type="ECO:0000256" key="10">
    <source>
        <dbReference type="ARBA" id="ARBA00032057"/>
    </source>
</evidence>
<evidence type="ECO:0000313" key="19">
    <source>
        <dbReference type="EMBL" id="TNC29718.1"/>
    </source>
</evidence>
<feature type="domain" description="Glycosyl hydrolase family 13 catalytic" evidence="18">
    <location>
        <begin position="93"/>
        <end position="489"/>
    </location>
</feature>
<evidence type="ECO:0000256" key="11">
    <source>
        <dbReference type="ARBA" id="ARBA00033284"/>
    </source>
</evidence>
<dbReference type="Pfam" id="PF00128">
    <property type="entry name" value="Alpha-amylase"/>
    <property type="match status" value="1"/>
</dbReference>
<dbReference type="GO" id="GO:0033942">
    <property type="term" value="F:4-alpha-D-(1-&gt;4)-alpha-D-glucanotrehalose trehalohydrolase activity"/>
    <property type="evidence" value="ECO:0007669"/>
    <property type="project" value="UniProtKB-EC"/>
</dbReference>
<dbReference type="SUPFAM" id="SSF81296">
    <property type="entry name" value="E set domains"/>
    <property type="match status" value="1"/>
</dbReference>
<reference evidence="19 20" key="1">
    <citation type="submission" date="2019-06" db="EMBL/GenBank/DDBJ databases">
        <title>Amycolatopsis alkalitolerans sp. nov., isolated from Gastrodia elata Blume.</title>
        <authorList>
            <person name="Narsing Rao M.P."/>
            <person name="Li W.J."/>
        </authorList>
    </citation>
    <scope>NUCLEOTIDE SEQUENCE [LARGE SCALE GENOMIC DNA]</scope>
    <source>
        <strain evidence="19 20">SYSUP0005</strain>
    </source>
</reference>
<evidence type="ECO:0000256" key="6">
    <source>
        <dbReference type="ARBA" id="ARBA00022490"/>
    </source>
</evidence>
<evidence type="ECO:0000256" key="8">
    <source>
        <dbReference type="ARBA" id="ARBA00023277"/>
    </source>
</evidence>
<feature type="active site" description="Nucleophile" evidence="15">
    <location>
        <position position="237"/>
    </location>
</feature>
<dbReference type="SMART" id="SM00642">
    <property type="entry name" value="Aamy"/>
    <property type="match status" value="1"/>
</dbReference>
<evidence type="ECO:0000256" key="13">
    <source>
        <dbReference type="NCBIfam" id="TIGR02402"/>
    </source>
</evidence>
<accession>A0A5C4M897</accession>
<keyword evidence="8" id="KW-0119">Carbohydrate metabolism</keyword>
<dbReference type="SUPFAM" id="SSF51445">
    <property type="entry name" value="(Trans)glycosidases"/>
    <property type="match status" value="1"/>
</dbReference>
<evidence type="ECO:0000256" key="4">
    <source>
        <dbReference type="ARBA" id="ARBA00012268"/>
    </source>
</evidence>
<dbReference type="Gene3D" id="1.10.10.760">
    <property type="entry name" value="E-set domains of sugar-utilizing enzymes"/>
    <property type="match status" value="1"/>
</dbReference>
<dbReference type="InterPro" id="IPR044901">
    <property type="entry name" value="Trehalose_TreZ_E-set_sf"/>
</dbReference>
<dbReference type="InterPro" id="IPR014756">
    <property type="entry name" value="Ig_E-set"/>
</dbReference>
<dbReference type="Proteomes" id="UP000305546">
    <property type="component" value="Unassembled WGS sequence"/>
</dbReference>
<feature type="binding site" evidence="16">
    <location>
        <begin position="299"/>
        <end position="303"/>
    </location>
    <ligand>
        <name>substrate</name>
    </ligand>
</feature>
<dbReference type="InterPro" id="IPR017853">
    <property type="entry name" value="GH"/>
</dbReference>
<evidence type="ECO:0000313" key="20">
    <source>
        <dbReference type="Proteomes" id="UP000305546"/>
    </source>
</evidence>
<evidence type="ECO:0000256" key="3">
    <source>
        <dbReference type="ARBA" id="ARBA00008061"/>
    </source>
</evidence>
<dbReference type="Pfam" id="PF11941">
    <property type="entry name" value="DUF3459"/>
    <property type="match status" value="1"/>
</dbReference>
<dbReference type="InterPro" id="IPR012768">
    <property type="entry name" value="Trehalose_TreZ"/>
</dbReference>
<dbReference type="GO" id="GO:0005737">
    <property type="term" value="C:cytoplasm"/>
    <property type="evidence" value="ECO:0007669"/>
    <property type="project" value="UniProtKB-SubCell"/>
</dbReference>
<dbReference type="PIRSF" id="PIRSF006337">
    <property type="entry name" value="Trehalose_TreZ"/>
    <property type="match status" value="1"/>
</dbReference>
<keyword evidence="20" id="KW-1185">Reference proteome</keyword>
<feature type="site" description="Transition state stabilizer" evidence="17">
    <location>
        <position position="370"/>
    </location>
</feature>
<evidence type="ECO:0000256" key="1">
    <source>
        <dbReference type="ARBA" id="ARBA00004496"/>
    </source>
</evidence>
<evidence type="ECO:0000256" key="2">
    <source>
        <dbReference type="ARBA" id="ARBA00005199"/>
    </source>
</evidence>
<dbReference type="RefSeq" id="WP_139094788.1">
    <property type="nucleotide sequence ID" value="NZ_VDFW01000001.1"/>
</dbReference>
<dbReference type="InterPro" id="IPR022567">
    <property type="entry name" value="DUF3459"/>
</dbReference>
<proteinExistence type="inferred from homology"/>
<keyword evidence="9 14" id="KW-0326">Glycosidase</keyword>
<dbReference type="InterPro" id="IPR013783">
    <property type="entry name" value="Ig-like_fold"/>
</dbReference>
<protein>
    <recommendedName>
        <fullName evidence="5 13">Malto-oligosyltrehalose trehalohydrolase</fullName>
        <shortName evidence="14">MTHase</shortName>
        <ecNumber evidence="4 13">3.2.1.141</ecNumber>
    </recommendedName>
    <alternativeName>
        <fullName evidence="11 14">4-alpha-D-((1-&gt;4)-alpha-D-glucano)trehalose trehalohydrolase</fullName>
    </alternativeName>
    <alternativeName>
        <fullName evidence="10 14">Maltooligosyl trehalose trehalohydrolase</fullName>
    </alternativeName>
</protein>
<gene>
    <name evidence="19" type="primary">treZ</name>
    <name evidence="19" type="ORF">FG385_01855</name>
</gene>
<evidence type="ECO:0000256" key="17">
    <source>
        <dbReference type="PIRSR" id="PIRSR006337-3"/>
    </source>
</evidence>
<dbReference type="GO" id="GO:0005992">
    <property type="term" value="P:trehalose biosynthetic process"/>
    <property type="evidence" value="ECO:0007669"/>
    <property type="project" value="UniProtKB-UniRule"/>
</dbReference>
<evidence type="ECO:0000256" key="15">
    <source>
        <dbReference type="PIRSR" id="PIRSR006337-1"/>
    </source>
</evidence>
<evidence type="ECO:0000256" key="16">
    <source>
        <dbReference type="PIRSR" id="PIRSR006337-2"/>
    </source>
</evidence>
<name>A0A5C4M897_9PSEU</name>
<dbReference type="InterPro" id="IPR006047">
    <property type="entry name" value="GH13_cat_dom"/>
</dbReference>
<dbReference type="CDD" id="cd11325">
    <property type="entry name" value="AmyAc_GTHase"/>
    <property type="match status" value="1"/>
</dbReference>
<keyword evidence="7 14" id="KW-0378">Hydrolase</keyword>
<dbReference type="PANTHER" id="PTHR43651:SF11">
    <property type="entry name" value="MALTO-OLIGOSYLTREHALOSE TREHALOHYDROLASE"/>
    <property type="match status" value="1"/>
</dbReference>
<evidence type="ECO:0000259" key="18">
    <source>
        <dbReference type="SMART" id="SM00642"/>
    </source>
</evidence>
<sequence>MSFRVWAPGQQRVRVRVDGVDHEMAQRGEWWYSEVAGTDYSFLLGDGEPLPDPRSAWQPHGVHEPSRVYDHSAFAWTDQVWTGRALPGGVLYELHIGTFTEGGTFDSAIEKLDYLADLGLTFVEVMPVNSFDGTAGWGYDGVLWGAVHEPYGGPDGFKRFVDACHRRGLAVVLDVVYNHLGPSGAYLDRFGPYFAGHNDWGPGLNLDGEGSDEVRRYVIDNALGWLRDFHVDALRLDAVHALSDRRATHLLEELAVAVEALSAAVRRPLTLIAESDLNDPKLVTPREAHGYGLHAQWSDDLHHALHVALTGEKSGYYADFAAPGALARTLREVFFHAGTWSSFRGRTHGRPVDTRTVPGHRFLAYLQNHDQIGNRATGDRLSASVSPGRLACGAAIVLCSPYTPMIFMGEEWAASTPWQFFASFPDPALAEAVRTGRRREFARHGWGEAEVPDPIDPATVERSRLPWTERDEPGHREILELYRSLIALRAERAELADPRLDRFTVQAEGSTLVLHRGSLRLAVNLGPEPVTAPLDGEAAGILLSWGDATASERAATLPPKTFVLVDLR</sequence>
<dbReference type="UniPathway" id="UPA00299"/>
<dbReference type="PANTHER" id="PTHR43651">
    <property type="entry name" value="1,4-ALPHA-GLUCAN-BRANCHING ENZYME"/>
    <property type="match status" value="1"/>
</dbReference>
<dbReference type="Gene3D" id="3.20.20.80">
    <property type="entry name" value="Glycosidases"/>
    <property type="match status" value="1"/>
</dbReference>
<comment type="subcellular location">
    <subcellularLocation>
        <location evidence="1 15">Cytoplasm</location>
    </subcellularLocation>
</comment>
<comment type="catalytic activity">
    <reaction evidence="12 14">
        <text>hydrolysis of (1-&gt;4)-alpha-D-glucosidic linkage in 4-alpha-D-[(1-&gt;4)-alpha-D-glucanosyl]n trehalose to yield trehalose and (1-&gt;4)-alpha-D-glucan.</text>
        <dbReference type="EC" id="3.2.1.141"/>
    </reaction>
</comment>
<evidence type="ECO:0000256" key="14">
    <source>
        <dbReference type="PIRNR" id="PIRNR006337"/>
    </source>
</evidence>
<dbReference type="AlphaFoldDB" id="A0A5C4M897"/>
<dbReference type="EMBL" id="VDFW01000001">
    <property type="protein sequence ID" value="TNC29718.1"/>
    <property type="molecule type" value="Genomic_DNA"/>
</dbReference>
<feature type="active site" description="Proton donor" evidence="15">
    <location>
        <position position="274"/>
    </location>
</feature>
<keyword evidence="6" id="KW-0963">Cytoplasm</keyword>
<comment type="similarity">
    <text evidence="3 14">Belongs to the glycosyl hydrolase 13 family.</text>
</comment>
<dbReference type="CDD" id="cd02853">
    <property type="entry name" value="E_set_MTHase_like_N"/>
    <property type="match status" value="1"/>
</dbReference>
<dbReference type="Gene3D" id="2.60.40.10">
    <property type="entry name" value="Immunoglobulins"/>
    <property type="match status" value="1"/>
</dbReference>
<dbReference type="NCBIfam" id="TIGR02402">
    <property type="entry name" value="trehalose_TreZ"/>
    <property type="match status" value="1"/>
</dbReference>
<dbReference type="EC" id="3.2.1.141" evidence="4 13"/>
<evidence type="ECO:0000256" key="9">
    <source>
        <dbReference type="ARBA" id="ARBA00023295"/>
    </source>
</evidence>
<evidence type="ECO:0000256" key="12">
    <source>
        <dbReference type="ARBA" id="ARBA00034013"/>
    </source>
</evidence>
<comment type="pathway">
    <text evidence="2 14">Glycan biosynthesis; trehalose biosynthesis.</text>
</comment>